<protein>
    <submittedName>
        <fullName evidence="1">Uncharacterized protein</fullName>
    </submittedName>
</protein>
<gene>
    <name evidence="1" type="ORF">LCGC14_2984470</name>
</gene>
<comment type="caution">
    <text evidence="1">The sequence shown here is derived from an EMBL/GenBank/DDBJ whole genome shotgun (WGS) entry which is preliminary data.</text>
</comment>
<dbReference type="EMBL" id="LAZR01061033">
    <property type="protein sequence ID" value="KKK64412.1"/>
    <property type="molecule type" value="Genomic_DNA"/>
</dbReference>
<sequence>MKSSKLWVSVTLLLAVSGGVVFIGPAAVETIAFAVQKGKSDALREQLAEMSGTDKLSPLFVAVSEVVKPSVVVVRVTHKVRMNGPMSMPGFPPEMQEEFRRRFGGLRCVRCGRVRGWRWLRDRVRGGRGRWWSNRYNRR</sequence>
<evidence type="ECO:0000313" key="1">
    <source>
        <dbReference type="EMBL" id="KKK64412.1"/>
    </source>
</evidence>
<accession>A0A0F8X5P0</accession>
<organism evidence="1">
    <name type="scientific">marine sediment metagenome</name>
    <dbReference type="NCBI Taxonomy" id="412755"/>
    <lineage>
        <taxon>unclassified sequences</taxon>
        <taxon>metagenomes</taxon>
        <taxon>ecological metagenomes</taxon>
    </lineage>
</organism>
<name>A0A0F8X5P0_9ZZZZ</name>
<reference evidence="1" key="1">
    <citation type="journal article" date="2015" name="Nature">
        <title>Complex archaea that bridge the gap between prokaryotes and eukaryotes.</title>
        <authorList>
            <person name="Spang A."/>
            <person name="Saw J.H."/>
            <person name="Jorgensen S.L."/>
            <person name="Zaremba-Niedzwiedzka K."/>
            <person name="Martijn J."/>
            <person name="Lind A.E."/>
            <person name="van Eijk R."/>
            <person name="Schleper C."/>
            <person name="Guy L."/>
            <person name="Ettema T.J."/>
        </authorList>
    </citation>
    <scope>NUCLEOTIDE SEQUENCE</scope>
</reference>
<proteinExistence type="predicted"/>
<dbReference type="AlphaFoldDB" id="A0A0F8X5P0"/>